<protein>
    <recommendedName>
        <fullName evidence="4">HAUS augmin-like complex subunit 3 N-terminal domain-containing protein</fullName>
    </recommendedName>
</protein>
<dbReference type="EMBL" id="MU004199">
    <property type="protein sequence ID" value="KAF2489070.1"/>
    <property type="molecule type" value="Genomic_DNA"/>
</dbReference>
<dbReference type="OrthoDB" id="5314201at2759"/>
<evidence type="ECO:0000313" key="2">
    <source>
        <dbReference type="EMBL" id="KAF2489070.1"/>
    </source>
</evidence>
<evidence type="ECO:0000256" key="1">
    <source>
        <dbReference type="SAM" id="Coils"/>
    </source>
</evidence>
<name>A0A6A6Q9J0_9PEZI</name>
<organism evidence="2 3">
    <name type="scientific">Lophium mytilinum</name>
    <dbReference type="NCBI Taxonomy" id="390894"/>
    <lineage>
        <taxon>Eukaryota</taxon>
        <taxon>Fungi</taxon>
        <taxon>Dikarya</taxon>
        <taxon>Ascomycota</taxon>
        <taxon>Pezizomycotina</taxon>
        <taxon>Dothideomycetes</taxon>
        <taxon>Pleosporomycetidae</taxon>
        <taxon>Mytilinidiales</taxon>
        <taxon>Mytilinidiaceae</taxon>
        <taxon>Lophium</taxon>
    </lineage>
</organism>
<accession>A0A6A6Q9J0</accession>
<feature type="coiled-coil region" evidence="1">
    <location>
        <begin position="473"/>
        <end position="500"/>
    </location>
</feature>
<evidence type="ECO:0008006" key="4">
    <source>
        <dbReference type="Google" id="ProtNLM"/>
    </source>
</evidence>
<dbReference type="Proteomes" id="UP000799750">
    <property type="component" value="Unassembled WGS sequence"/>
</dbReference>
<keyword evidence="3" id="KW-1185">Reference proteome</keyword>
<proteinExistence type="predicted"/>
<reference evidence="2" key="1">
    <citation type="journal article" date="2020" name="Stud. Mycol.">
        <title>101 Dothideomycetes genomes: a test case for predicting lifestyles and emergence of pathogens.</title>
        <authorList>
            <person name="Haridas S."/>
            <person name="Albert R."/>
            <person name="Binder M."/>
            <person name="Bloem J."/>
            <person name="Labutti K."/>
            <person name="Salamov A."/>
            <person name="Andreopoulos B."/>
            <person name="Baker S."/>
            <person name="Barry K."/>
            <person name="Bills G."/>
            <person name="Bluhm B."/>
            <person name="Cannon C."/>
            <person name="Castanera R."/>
            <person name="Culley D."/>
            <person name="Daum C."/>
            <person name="Ezra D."/>
            <person name="Gonzalez J."/>
            <person name="Henrissat B."/>
            <person name="Kuo A."/>
            <person name="Liang C."/>
            <person name="Lipzen A."/>
            <person name="Lutzoni F."/>
            <person name="Magnuson J."/>
            <person name="Mondo S."/>
            <person name="Nolan M."/>
            <person name="Ohm R."/>
            <person name="Pangilinan J."/>
            <person name="Park H.-J."/>
            <person name="Ramirez L."/>
            <person name="Alfaro M."/>
            <person name="Sun H."/>
            <person name="Tritt A."/>
            <person name="Yoshinaga Y."/>
            <person name="Zwiers L.-H."/>
            <person name="Turgeon B."/>
            <person name="Goodwin S."/>
            <person name="Spatafora J."/>
            <person name="Crous P."/>
            <person name="Grigoriev I."/>
        </authorList>
    </citation>
    <scope>NUCLEOTIDE SEQUENCE</scope>
    <source>
        <strain evidence="2">CBS 269.34</strain>
    </source>
</reference>
<sequence length="519" mass="57866">MSDEAAAHHLLTVLEERDLAVSLDDVLLAFESDGTRNEAASWVHEYLDQNTLLSQDELDLYRQLSSNGRLQKLDTENSKMFPHRDEDLAAAVASLQTSTAAIEDHIKVLESQKNALHDLQALNKPNLTVEHMRNDRRRHEHQEKARLEIAIEELSSSISSHLSTATHDTKAEHASLISYTTERLASDDRMLTALPKIASNIAAKAPATSDAKAIDHWCEAIVSFRAAEVKARIDETYLLNATNCPESELPDETEEELQAEKEGLQEELETLYTEIAPLAEMVVEHDLRKPIVSTRELAEEQRRQAQKAWLAYVLSTLQFMSTRLETISSHALDLSGFLEAIESINVVFSQIAPPTVEAHAKSLKRQSVALKSLLSPPVKLRSGEPLQLSPVLRDILRHANITTNRSETVEDIIGAVETADAERIEKLNRNYFTAGLSMSRHLGEVLEKADSEAQALRDAVYENTQYKSVSFTNQALDERLKELGAKLEKVEAGIITAENEELSMGESKVATFVAKWSHA</sequence>
<gene>
    <name evidence="2" type="ORF">BU16DRAFT_472447</name>
</gene>
<keyword evidence="1" id="KW-0175">Coiled coil</keyword>
<dbReference type="AlphaFoldDB" id="A0A6A6Q9J0"/>
<evidence type="ECO:0000313" key="3">
    <source>
        <dbReference type="Proteomes" id="UP000799750"/>
    </source>
</evidence>